<sequence length="218" mass="25188">MGTNPKPPKRFRHDGIRTISSSPAASTSNNNNNPCRSNRDKKTQDDDNDYFDSSASQSFYDDIESISLTKTHFTITYSKRNQSNSTKTHFDLTLQLLKSLTTHHSLHKDHTFNLPIFRVIHIECPITHMSRFHQSLQRRYEIYGVVILELISEKEAIAIGTFVHSHHRRPPSTTFGSHRRILSKHLIPTCKTYCASVPQGRCGFLVWYDQEFGIREKK</sequence>
<evidence type="ECO:0000313" key="2">
    <source>
        <dbReference type="EMBL" id="KAF7815050.1"/>
    </source>
</evidence>
<protein>
    <submittedName>
        <fullName evidence="2">Uncharacterized protein</fullName>
    </submittedName>
</protein>
<keyword evidence="3" id="KW-1185">Reference proteome</keyword>
<accession>A0A834T3S6</accession>
<reference evidence="2" key="1">
    <citation type="submission" date="2020-09" db="EMBL/GenBank/DDBJ databases">
        <title>Genome-Enabled Discovery of Anthraquinone Biosynthesis in Senna tora.</title>
        <authorList>
            <person name="Kang S.-H."/>
            <person name="Pandey R.P."/>
            <person name="Lee C.-M."/>
            <person name="Sim J.-S."/>
            <person name="Jeong J.-T."/>
            <person name="Choi B.-S."/>
            <person name="Jung M."/>
            <person name="Ginzburg D."/>
            <person name="Zhao K."/>
            <person name="Won S.Y."/>
            <person name="Oh T.-J."/>
            <person name="Yu Y."/>
            <person name="Kim N.-H."/>
            <person name="Lee O.R."/>
            <person name="Lee T.-H."/>
            <person name="Bashyal P."/>
            <person name="Kim T.-S."/>
            <person name="Lee W.-H."/>
            <person name="Kawkins C."/>
            <person name="Kim C.-K."/>
            <person name="Kim J.S."/>
            <person name="Ahn B.O."/>
            <person name="Rhee S.Y."/>
            <person name="Sohng J.K."/>
        </authorList>
    </citation>
    <scope>NUCLEOTIDE SEQUENCE</scope>
    <source>
        <tissue evidence="2">Leaf</tissue>
    </source>
</reference>
<feature type="region of interest" description="Disordered" evidence="1">
    <location>
        <begin position="1"/>
        <end position="48"/>
    </location>
</feature>
<proteinExistence type="predicted"/>
<name>A0A834T3S6_9FABA</name>
<organism evidence="2 3">
    <name type="scientific">Senna tora</name>
    <dbReference type="NCBI Taxonomy" id="362788"/>
    <lineage>
        <taxon>Eukaryota</taxon>
        <taxon>Viridiplantae</taxon>
        <taxon>Streptophyta</taxon>
        <taxon>Embryophyta</taxon>
        <taxon>Tracheophyta</taxon>
        <taxon>Spermatophyta</taxon>
        <taxon>Magnoliopsida</taxon>
        <taxon>eudicotyledons</taxon>
        <taxon>Gunneridae</taxon>
        <taxon>Pentapetalae</taxon>
        <taxon>rosids</taxon>
        <taxon>fabids</taxon>
        <taxon>Fabales</taxon>
        <taxon>Fabaceae</taxon>
        <taxon>Caesalpinioideae</taxon>
        <taxon>Cassia clade</taxon>
        <taxon>Senna</taxon>
    </lineage>
</organism>
<evidence type="ECO:0000256" key="1">
    <source>
        <dbReference type="SAM" id="MobiDB-lite"/>
    </source>
</evidence>
<evidence type="ECO:0000313" key="3">
    <source>
        <dbReference type="Proteomes" id="UP000634136"/>
    </source>
</evidence>
<comment type="caution">
    <text evidence="2">The sequence shown here is derived from an EMBL/GenBank/DDBJ whole genome shotgun (WGS) entry which is preliminary data.</text>
</comment>
<dbReference type="AlphaFoldDB" id="A0A834T3S6"/>
<feature type="compositionally biased region" description="Low complexity" evidence="1">
    <location>
        <begin position="17"/>
        <end position="36"/>
    </location>
</feature>
<dbReference type="EMBL" id="JAAIUW010000009">
    <property type="protein sequence ID" value="KAF7815050.1"/>
    <property type="molecule type" value="Genomic_DNA"/>
</dbReference>
<dbReference type="Proteomes" id="UP000634136">
    <property type="component" value="Unassembled WGS sequence"/>
</dbReference>
<gene>
    <name evidence="2" type="ORF">G2W53_029019</name>
</gene>